<keyword evidence="1" id="KW-1185">Reference proteome</keyword>
<protein>
    <submittedName>
        <fullName evidence="2">Uncharacterized protein</fullName>
    </submittedName>
</protein>
<name>A0A914Z7B6_9BILA</name>
<evidence type="ECO:0000313" key="1">
    <source>
        <dbReference type="Proteomes" id="UP000887577"/>
    </source>
</evidence>
<reference evidence="2" key="1">
    <citation type="submission" date="2022-11" db="UniProtKB">
        <authorList>
            <consortium name="WormBaseParasite"/>
        </authorList>
    </citation>
    <scope>IDENTIFICATION</scope>
</reference>
<dbReference type="WBParaSite" id="PSU_v2.g8581.t1">
    <property type="protein sequence ID" value="PSU_v2.g8581.t1"/>
    <property type="gene ID" value="PSU_v2.g8581"/>
</dbReference>
<organism evidence="1 2">
    <name type="scientific">Panagrolaimus superbus</name>
    <dbReference type="NCBI Taxonomy" id="310955"/>
    <lineage>
        <taxon>Eukaryota</taxon>
        <taxon>Metazoa</taxon>
        <taxon>Ecdysozoa</taxon>
        <taxon>Nematoda</taxon>
        <taxon>Chromadorea</taxon>
        <taxon>Rhabditida</taxon>
        <taxon>Tylenchina</taxon>
        <taxon>Panagrolaimomorpha</taxon>
        <taxon>Panagrolaimoidea</taxon>
        <taxon>Panagrolaimidae</taxon>
        <taxon>Panagrolaimus</taxon>
    </lineage>
</organism>
<proteinExistence type="predicted"/>
<dbReference type="Proteomes" id="UP000887577">
    <property type="component" value="Unplaced"/>
</dbReference>
<evidence type="ECO:0000313" key="2">
    <source>
        <dbReference type="WBParaSite" id="PSU_v2.g8581.t1"/>
    </source>
</evidence>
<dbReference type="AlphaFoldDB" id="A0A914Z7B6"/>
<sequence length="165" mass="18907">MPSLKGNSKNLKLIAQEFTLLKNEPEFRWSMDTVEKNSMTNYEFRISENPQSDLIKLQFQNMPETPPAAQYVILWKRIKSVWSTAGIVLLNNGYPCPSYDIGVAINGVNFYCGDVKAHNISYPNFGLLVQHRFQNDAHPNACPPKDPFTPHRLLGRMPRITDYSF</sequence>
<accession>A0A914Z7B6</accession>